<accession>A0A7J7P0B0</accession>
<keyword evidence="3" id="KW-1185">Reference proteome</keyword>
<gene>
    <name evidence="2" type="ORF">GIB67_035429</name>
</gene>
<name>A0A7J7P0B0_9MAGN</name>
<evidence type="ECO:0000313" key="3">
    <source>
        <dbReference type="Proteomes" id="UP000541444"/>
    </source>
</evidence>
<dbReference type="Proteomes" id="UP000541444">
    <property type="component" value="Unassembled WGS sequence"/>
</dbReference>
<dbReference type="AlphaFoldDB" id="A0A7J7P0B0"/>
<feature type="region of interest" description="Disordered" evidence="1">
    <location>
        <begin position="50"/>
        <end position="74"/>
    </location>
</feature>
<dbReference type="EMBL" id="JACGCM010000376">
    <property type="protein sequence ID" value="KAF6172875.1"/>
    <property type="molecule type" value="Genomic_DNA"/>
</dbReference>
<sequence>MTEPARVGFKCRLVLVKLCKIYVILIEYCVPYPMNFEAIVDVFIDSSSKEEEEEDIEQSSTDYNDDDVIDEIKL</sequence>
<comment type="caution">
    <text evidence="2">The sequence shown here is derived from an EMBL/GenBank/DDBJ whole genome shotgun (WGS) entry which is preliminary data.</text>
</comment>
<evidence type="ECO:0000256" key="1">
    <source>
        <dbReference type="SAM" id="MobiDB-lite"/>
    </source>
</evidence>
<evidence type="ECO:0000313" key="2">
    <source>
        <dbReference type="EMBL" id="KAF6172875.1"/>
    </source>
</evidence>
<organism evidence="2 3">
    <name type="scientific">Kingdonia uniflora</name>
    <dbReference type="NCBI Taxonomy" id="39325"/>
    <lineage>
        <taxon>Eukaryota</taxon>
        <taxon>Viridiplantae</taxon>
        <taxon>Streptophyta</taxon>
        <taxon>Embryophyta</taxon>
        <taxon>Tracheophyta</taxon>
        <taxon>Spermatophyta</taxon>
        <taxon>Magnoliopsida</taxon>
        <taxon>Ranunculales</taxon>
        <taxon>Circaeasteraceae</taxon>
        <taxon>Kingdonia</taxon>
    </lineage>
</organism>
<protein>
    <submittedName>
        <fullName evidence="2">Uncharacterized protein</fullName>
    </submittedName>
</protein>
<reference evidence="2 3" key="1">
    <citation type="journal article" date="2020" name="IScience">
        <title>Genome Sequencing of the Endangered Kingdonia uniflora (Circaeasteraceae, Ranunculales) Reveals Potential Mechanisms of Evolutionary Specialization.</title>
        <authorList>
            <person name="Sun Y."/>
            <person name="Deng T."/>
            <person name="Zhang A."/>
            <person name="Moore M.J."/>
            <person name="Landis J.B."/>
            <person name="Lin N."/>
            <person name="Zhang H."/>
            <person name="Zhang X."/>
            <person name="Huang J."/>
            <person name="Zhang X."/>
            <person name="Sun H."/>
            <person name="Wang H."/>
        </authorList>
    </citation>
    <scope>NUCLEOTIDE SEQUENCE [LARGE SCALE GENOMIC DNA]</scope>
    <source>
        <strain evidence="2">TB1705</strain>
        <tissue evidence="2">Leaf</tissue>
    </source>
</reference>
<proteinExistence type="predicted"/>